<gene>
    <name evidence="1" type="ORF">R3P38DRAFT_2590971</name>
</gene>
<organism evidence="1 2">
    <name type="scientific">Favolaschia claudopus</name>
    <dbReference type="NCBI Taxonomy" id="2862362"/>
    <lineage>
        <taxon>Eukaryota</taxon>
        <taxon>Fungi</taxon>
        <taxon>Dikarya</taxon>
        <taxon>Basidiomycota</taxon>
        <taxon>Agaricomycotina</taxon>
        <taxon>Agaricomycetes</taxon>
        <taxon>Agaricomycetidae</taxon>
        <taxon>Agaricales</taxon>
        <taxon>Marasmiineae</taxon>
        <taxon>Mycenaceae</taxon>
        <taxon>Favolaschia</taxon>
    </lineage>
</organism>
<name>A0AAV9YZT3_9AGAR</name>
<dbReference type="EMBL" id="JAWWNJ010000276">
    <property type="protein sequence ID" value="KAK6966427.1"/>
    <property type="molecule type" value="Genomic_DNA"/>
</dbReference>
<dbReference type="Proteomes" id="UP001362999">
    <property type="component" value="Unassembled WGS sequence"/>
</dbReference>
<sequence length="146" mass="16521">MSRVARWALPNGQIVRSVWKESRMLQLRIARNVKVRIASFIQDDSTLYAEVQFFFQATINGQVKTLALISVYSPPNPDLLAKSFQTVAECDYFGDDNLQVIQVPQIRAGVVMIPIEETGKYFVAEKLGLDIECMAGMEDEDEDEDN</sequence>
<reference evidence="1 2" key="1">
    <citation type="journal article" date="2024" name="J Genomics">
        <title>Draft genome sequencing and assembly of Favolaschia claudopus CIRM-BRFM 2984 isolated from oak limbs.</title>
        <authorList>
            <person name="Navarro D."/>
            <person name="Drula E."/>
            <person name="Chaduli D."/>
            <person name="Cazenave R."/>
            <person name="Ahrendt S."/>
            <person name="Wang J."/>
            <person name="Lipzen A."/>
            <person name="Daum C."/>
            <person name="Barry K."/>
            <person name="Grigoriev I.V."/>
            <person name="Favel A."/>
            <person name="Rosso M.N."/>
            <person name="Martin F."/>
        </authorList>
    </citation>
    <scope>NUCLEOTIDE SEQUENCE [LARGE SCALE GENOMIC DNA]</scope>
    <source>
        <strain evidence="1 2">CIRM-BRFM 2984</strain>
    </source>
</reference>
<keyword evidence="2" id="KW-1185">Reference proteome</keyword>
<comment type="caution">
    <text evidence="1">The sequence shown here is derived from an EMBL/GenBank/DDBJ whole genome shotgun (WGS) entry which is preliminary data.</text>
</comment>
<evidence type="ECO:0000313" key="1">
    <source>
        <dbReference type="EMBL" id="KAK6966427.1"/>
    </source>
</evidence>
<protein>
    <submittedName>
        <fullName evidence="1">Uncharacterized protein</fullName>
    </submittedName>
</protein>
<evidence type="ECO:0000313" key="2">
    <source>
        <dbReference type="Proteomes" id="UP001362999"/>
    </source>
</evidence>
<dbReference type="AlphaFoldDB" id="A0AAV9YZT3"/>
<accession>A0AAV9YZT3</accession>
<proteinExistence type="predicted"/>